<evidence type="ECO:0000256" key="3">
    <source>
        <dbReference type="ARBA" id="ARBA00022701"/>
    </source>
</evidence>
<feature type="domain" description="Gamma tubulin complex component C-terminal" evidence="7">
    <location>
        <begin position="695"/>
        <end position="872"/>
    </location>
</feature>
<dbReference type="PANTHER" id="PTHR19302:SF33">
    <property type="entry name" value="GAMMA-TUBULIN COMPLEX COMPONENT 5"/>
    <property type="match status" value="1"/>
</dbReference>
<evidence type="ECO:0000256" key="2">
    <source>
        <dbReference type="ARBA" id="ARBA00022490"/>
    </source>
</evidence>
<dbReference type="AlphaFoldDB" id="A0AAV4PAA6"/>
<keyword evidence="10" id="KW-1185">Reference proteome</keyword>
<feature type="region of interest" description="Disordered" evidence="6">
    <location>
        <begin position="156"/>
        <end position="200"/>
    </location>
</feature>
<reference evidence="9 10" key="1">
    <citation type="submission" date="2021-06" db="EMBL/GenBank/DDBJ databases">
        <title>Caerostris darwini draft genome.</title>
        <authorList>
            <person name="Kono N."/>
            <person name="Arakawa K."/>
        </authorList>
    </citation>
    <scope>NUCLEOTIDE SEQUENCE [LARGE SCALE GENOMIC DNA]</scope>
</reference>
<dbReference type="GO" id="GO:0043015">
    <property type="term" value="F:gamma-tubulin binding"/>
    <property type="evidence" value="ECO:0007669"/>
    <property type="project" value="InterPro"/>
</dbReference>
<evidence type="ECO:0000256" key="1">
    <source>
        <dbReference type="ARBA" id="ARBA00010337"/>
    </source>
</evidence>
<dbReference type="PANTHER" id="PTHR19302">
    <property type="entry name" value="GAMMA TUBULIN COMPLEX PROTEIN"/>
    <property type="match status" value="1"/>
</dbReference>
<keyword evidence="2 5" id="KW-0963">Cytoplasm</keyword>
<comment type="similarity">
    <text evidence="1 5">Belongs to the TUBGCP family.</text>
</comment>
<dbReference type="GO" id="GO:0051321">
    <property type="term" value="P:meiotic cell cycle"/>
    <property type="evidence" value="ECO:0007669"/>
    <property type="project" value="TreeGrafter"/>
</dbReference>
<dbReference type="GO" id="GO:0031122">
    <property type="term" value="P:cytoplasmic microtubule organization"/>
    <property type="evidence" value="ECO:0007669"/>
    <property type="project" value="TreeGrafter"/>
</dbReference>
<evidence type="ECO:0000313" key="10">
    <source>
        <dbReference type="Proteomes" id="UP001054837"/>
    </source>
</evidence>
<dbReference type="GO" id="GO:0007020">
    <property type="term" value="P:microtubule nucleation"/>
    <property type="evidence" value="ECO:0007669"/>
    <property type="project" value="InterPro"/>
</dbReference>
<gene>
    <name evidence="9" type="primary">TUBGCP5</name>
    <name evidence="9" type="ORF">CDAR_572461</name>
</gene>
<evidence type="ECO:0000313" key="9">
    <source>
        <dbReference type="EMBL" id="GIX93958.1"/>
    </source>
</evidence>
<organism evidence="9 10">
    <name type="scientific">Caerostris darwini</name>
    <dbReference type="NCBI Taxonomy" id="1538125"/>
    <lineage>
        <taxon>Eukaryota</taxon>
        <taxon>Metazoa</taxon>
        <taxon>Ecdysozoa</taxon>
        <taxon>Arthropoda</taxon>
        <taxon>Chelicerata</taxon>
        <taxon>Arachnida</taxon>
        <taxon>Araneae</taxon>
        <taxon>Araneomorphae</taxon>
        <taxon>Entelegynae</taxon>
        <taxon>Araneoidea</taxon>
        <taxon>Araneidae</taxon>
        <taxon>Caerostris</taxon>
    </lineage>
</organism>
<name>A0AAV4PAA6_9ARAC</name>
<dbReference type="GO" id="GO:0000922">
    <property type="term" value="C:spindle pole"/>
    <property type="evidence" value="ECO:0007669"/>
    <property type="project" value="InterPro"/>
</dbReference>
<dbReference type="Gene3D" id="1.20.120.1900">
    <property type="entry name" value="Gamma-tubulin complex, C-terminal domain"/>
    <property type="match status" value="1"/>
</dbReference>
<comment type="caution">
    <text evidence="9">The sequence shown here is derived from an EMBL/GenBank/DDBJ whole genome shotgun (WGS) entry which is preliminary data.</text>
</comment>
<keyword evidence="3 5" id="KW-0493">Microtubule</keyword>
<dbReference type="InterPro" id="IPR059169">
    <property type="entry name" value="GCP5_N_ext"/>
</dbReference>
<dbReference type="Pfam" id="PF17681">
    <property type="entry name" value="GCP_N_terminal"/>
    <property type="match status" value="1"/>
</dbReference>
<feature type="compositionally biased region" description="Low complexity" evidence="6">
    <location>
        <begin position="156"/>
        <end position="186"/>
    </location>
</feature>
<feature type="domain" description="Gamma tubulin complex component protein N-terminal" evidence="8">
    <location>
        <begin position="288"/>
        <end position="639"/>
    </location>
</feature>
<dbReference type="InterPro" id="IPR042241">
    <property type="entry name" value="GCP_C_sf"/>
</dbReference>
<evidence type="ECO:0000259" key="8">
    <source>
        <dbReference type="Pfam" id="PF17681"/>
    </source>
</evidence>
<dbReference type="EMBL" id="BPLQ01002555">
    <property type="protein sequence ID" value="GIX93958.1"/>
    <property type="molecule type" value="Genomic_DNA"/>
</dbReference>
<accession>A0AAV4PAA6</accession>
<proteinExistence type="inferred from homology"/>
<evidence type="ECO:0000256" key="4">
    <source>
        <dbReference type="ARBA" id="ARBA00023212"/>
    </source>
</evidence>
<dbReference type="Pfam" id="PF04130">
    <property type="entry name" value="GCP_C_terminal"/>
    <property type="match status" value="1"/>
</dbReference>
<dbReference type="InterPro" id="IPR041470">
    <property type="entry name" value="GCP_N"/>
</dbReference>
<dbReference type="GO" id="GO:0051225">
    <property type="term" value="P:spindle assembly"/>
    <property type="evidence" value="ECO:0007669"/>
    <property type="project" value="TreeGrafter"/>
</dbReference>
<evidence type="ECO:0000256" key="5">
    <source>
        <dbReference type="RuleBase" id="RU363050"/>
    </source>
</evidence>
<dbReference type="Proteomes" id="UP001054837">
    <property type="component" value="Unassembled WGS sequence"/>
</dbReference>
<sequence length="981" mass="114514">MAPSKSSSFKFNNLCKLLIKSVTGFNETDEHFEVCLDFAVSNLIYHTYTDVNSNEILRKISRLHEKFLIQSDLQKANNFQAATSQLISNFEKKTESEKEEGFKILSLILNLWNSSNESDECHKPSIPSISESAEESWSFDWSAYLHEDDINYNSYSDVSSELSQSDQSSENESPSNEDSLDGLPDPLLRPPTRDDSGLGISPDSCSGTSQYFHAPMLTQECLLASSKQERHALTFYPYWMPKYQKSYGTCQYNLLSMNFTKIWNDHIANQNLFSLIEKKTVLHERNVIKEILWMMCGVKDLFVAHWDGRKYIPYSQIHFTNLTSNSVYLVLNEFCSYATKMTLLQDFLYKTVLDVSQICHTYEAYVQSLLEILQKIQDSISHLDRILRKGDEIFTLLVLKSKMQPLFHEIDFIYNIHSNITSSINDLQKPFVKACMILHILWKLLYQNSLQRTVSPLVKTLLKIFLKTCKPYFSFIEELMILGSFRDPYEEFLVKRENKQPNEETFWESGYSLRTLPRDLEDFFLKPFITDILCAGKSREILNTIYSLRREESFQLQAVKDDMYLKFIQILQKVLCRNTPKQICNSSERLANLNKSEFFDPLLQESIFDFKTSTTKFFRPDINPAYRQVSPKLPECLYSEQIEKIQKILTELEPTRLKPLPVCIGKALNTCMEYAYFPVCRKLTKSLKEDHCIVNHLSVMRKYFLMESGDLMFSFYSNIFHKIFYMKTWMDGSFLYSALQNAIFEDKENSERLCIFLNIENPDFNIRHPLSHLSALKLSYKVDWPVSIMLGPQVQLEYSQIFSFLLQIKCAKYLLDNLYCTSLCKKYPQSQTQLMKALLKTKFPREQKIHGMYILRMRLMFFVNGFHNYIMTRDTHLYTQSSKTNYSDAAKINTTAPNIEEIVNQRVESIVQDITIKMEQQTTLLIEIFQKTIENLVQYLVSVFHQTDLKKSPNRKRQMINLVPPTNNPMQWDAGGSNAPN</sequence>
<evidence type="ECO:0000256" key="6">
    <source>
        <dbReference type="SAM" id="MobiDB-lite"/>
    </source>
</evidence>
<protein>
    <recommendedName>
        <fullName evidence="5">Gamma-tubulin complex component</fullName>
    </recommendedName>
</protein>
<dbReference type="GO" id="GO:0000930">
    <property type="term" value="C:gamma-tubulin complex"/>
    <property type="evidence" value="ECO:0007669"/>
    <property type="project" value="TreeGrafter"/>
</dbReference>
<dbReference type="GO" id="GO:0051011">
    <property type="term" value="F:microtubule minus-end binding"/>
    <property type="evidence" value="ECO:0007669"/>
    <property type="project" value="TreeGrafter"/>
</dbReference>
<dbReference type="GO" id="GO:0000278">
    <property type="term" value="P:mitotic cell cycle"/>
    <property type="evidence" value="ECO:0007669"/>
    <property type="project" value="TreeGrafter"/>
</dbReference>
<dbReference type="GO" id="GO:0005874">
    <property type="term" value="C:microtubule"/>
    <property type="evidence" value="ECO:0007669"/>
    <property type="project" value="UniProtKB-KW"/>
</dbReference>
<dbReference type="InterPro" id="IPR040457">
    <property type="entry name" value="GCP_C"/>
</dbReference>
<keyword evidence="4 5" id="KW-0206">Cytoskeleton</keyword>
<dbReference type="CDD" id="cd22572">
    <property type="entry name" value="GCP5_NTD"/>
    <property type="match status" value="1"/>
</dbReference>
<dbReference type="InterPro" id="IPR007259">
    <property type="entry name" value="GCP"/>
</dbReference>
<comment type="subcellular location">
    <subcellularLocation>
        <location evidence="5">Cytoplasm</location>
        <location evidence="5">Cytoskeleton</location>
        <location evidence="5">Microtubule organizing center</location>
    </subcellularLocation>
</comment>
<evidence type="ECO:0000259" key="7">
    <source>
        <dbReference type="Pfam" id="PF04130"/>
    </source>
</evidence>